<dbReference type="GO" id="GO:0006397">
    <property type="term" value="P:mRNA processing"/>
    <property type="evidence" value="ECO:0007669"/>
    <property type="project" value="UniProtKB-KW"/>
</dbReference>
<sequence length="499" mass="56598">MEETLKRDIEEGSNRREERYEKSSSKNEERNDRHRRSDKDTHSRRSSGRHREDERPRHDYDDRDKRDYEDRERRERRRERDKERVKERSISPINLRKPKLKNWDLPPPGYDGMNVAQVKATGHFPLPGQPSRTGASAVVPLPFIHHKLQDGTASAATIPIALNPTIAKQSRRLYVGGIPDNANEMHIMEFFNDAMINLNFAKDGGKSVVGVQINQEKSYAFVEFRSNEEATSAMAFDGITYMDKTVKVRRPKDYIPPAEPEAPVLLPGVISTNVLDSPHKIFIGGLPATLNEEQVVELLKAFGELKAFNMVKDIQTGISKGFAFCEYIDSSITDIVCQGLNGMELGDKRLMVQRASIGQKIDSLLIEAGNRANDPHVMSLNDQMFSFTKNVDGTQTQPSTVILLMNMVFNEDIMNEEEYEDIITDIKQECIKFGEVTNVFIPKPKEEDDALAAAKVYVKFSNIEESGAALKMLSGREFGGRTVITSYYSEEAFFKGEYL</sequence>
<evidence type="ECO:0000313" key="11">
    <source>
        <dbReference type="EMBL" id="KAJ3213484.1"/>
    </source>
</evidence>
<proteinExistence type="inferred from homology"/>
<dbReference type="InterPro" id="IPR012677">
    <property type="entry name" value="Nucleotide-bd_a/b_plait_sf"/>
</dbReference>
<dbReference type="AlphaFoldDB" id="A0AAD5TWI6"/>
<evidence type="ECO:0000256" key="6">
    <source>
        <dbReference type="ARBA" id="ARBA00023242"/>
    </source>
</evidence>
<keyword evidence="2 8" id="KW-0507">mRNA processing</keyword>
<comment type="caution">
    <text evidence="11">The sequence shown here is derived from an EMBL/GenBank/DDBJ whole genome shotgun (WGS) entry which is preliminary data.</text>
</comment>
<keyword evidence="4 7" id="KW-0694">RNA-binding</keyword>
<evidence type="ECO:0000256" key="3">
    <source>
        <dbReference type="ARBA" id="ARBA00022737"/>
    </source>
</evidence>
<reference evidence="11" key="1">
    <citation type="submission" date="2020-05" db="EMBL/GenBank/DDBJ databases">
        <title>Phylogenomic resolution of chytrid fungi.</title>
        <authorList>
            <person name="Stajich J.E."/>
            <person name="Amses K."/>
            <person name="Simmons R."/>
            <person name="Seto K."/>
            <person name="Myers J."/>
            <person name="Bonds A."/>
            <person name="Quandt C.A."/>
            <person name="Barry K."/>
            <person name="Liu P."/>
            <person name="Grigoriev I."/>
            <person name="Longcore J.E."/>
            <person name="James T.Y."/>
        </authorList>
    </citation>
    <scope>NUCLEOTIDE SEQUENCE</scope>
    <source>
        <strain evidence="11">JEL0476</strain>
    </source>
</reference>
<keyword evidence="6 8" id="KW-0539">Nucleus</keyword>
<dbReference type="SMART" id="SM00361">
    <property type="entry name" value="RRM_1"/>
    <property type="match status" value="2"/>
</dbReference>
<feature type="compositionally biased region" description="Basic and acidic residues" evidence="9">
    <location>
        <begin position="1"/>
        <end position="89"/>
    </location>
</feature>
<dbReference type="GO" id="GO:0008380">
    <property type="term" value="P:RNA splicing"/>
    <property type="evidence" value="ECO:0007669"/>
    <property type="project" value="UniProtKB-KW"/>
</dbReference>
<dbReference type="EMBL" id="JADGJW010000704">
    <property type="protein sequence ID" value="KAJ3213484.1"/>
    <property type="molecule type" value="Genomic_DNA"/>
</dbReference>
<dbReference type="InterPro" id="IPR000504">
    <property type="entry name" value="RRM_dom"/>
</dbReference>
<gene>
    <name evidence="11" type="ORF">HK099_007363</name>
</gene>
<evidence type="ECO:0000256" key="4">
    <source>
        <dbReference type="ARBA" id="ARBA00022884"/>
    </source>
</evidence>
<dbReference type="InterPro" id="IPR006529">
    <property type="entry name" value="U2AF_lg"/>
</dbReference>
<dbReference type="Pfam" id="PF00076">
    <property type="entry name" value="RRM_1"/>
    <property type="match status" value="2"/>
</dbReference>
<keyword evidence="12" id="KW-1185">Reference proteome</keyword>
<keyword evidence="3" id="KW-0677">Repeat</keyword>
<dbReference type="InterPro" id="IPR035979">
    <property type="entry name" value="RBD_domain_sf"/>
</dbReference>
<dbReference type="CDD" id="cd12230">
    <property type="entry name" value="RRM1_U2AF65"/>
    <property type="match status" value="1"/>
</dbReference>
<evidence type="ECO:0000256" key="5">
    <source>
        <dbReference type="ARBA" id="ARBA00023187"/>
    </source>
</evidence>
<dbReference type="GO" id="GO:0003723">
    <property type="term" value="F:RNA binding"/>
    <property type="evidence" value="ECO:0007669"/>
    <property type="project" value="UniProtKB-UniRule"/>
</dbReference>
<evidence type="ECO:0000256" key="8">
    <source>
        <dbReference type="RuleBase" id="RU364135"/>
    </source>
</evidence>
<organism evidence="11 12">
    <name type="scientific">Clydaea vesicula</name>
    <dbReference type="NCBI Taxonomy" id="447962"/>
    <lineage>
        <taxon>Eukaryota</taxon>
        <taxon>Fungi</taxon>
        <taxon>Fungi incertae sedis</taxon>
        <taxon>Chytridiomycota</taxon>
        <taxon>Chytridiomycota incertae sedis</taxon>
        <taxon>Chytridiomycetes</taxon>
        <taxon>Lobulomycetales</taxon>
        <taxon>Lobulomycetaceae</taxon>
        <taxon>Clydaea</taxon>
    </lineage>
</organism>
<comment type="function">
    <text evidence="8">Necessary for the splicing of pre-mRNA.</text>
</comment>
<evidence type="ECO:0000313" key="12">
    <source>
        <dbReference type="Proteomes" id="UP001211065"/>
    </source>
</evidence>
<evidence type="ECO:0000256" key="7">
    <source>
        <dbReference type="PROSITE-ProRule" id="PRU00176"/>
    </source>
</evidence>
<dbReference type="PROSITE" id="PS50102">
    <property type="entry name" value="RRM"/>
    <property type="match status" value="3"/>
</dbReference>
<feature type="region of interest" description="Disordered" evidence="9">
    <location>
        <begin position="1"/>
        <end position="93"/>
    </location>
</feature>
<dbReference type="FunFam" id="3.30.70.330:FF:000097">
    <property type="entry name" value="U2 snRNP auxiliary factor large subunit"/>
    <property type="match status" value="1"/>
</dbReference>
<comment type="similarity">
    <text evidence="8">Belongs to the splicing factor SR family.</text>
</comment>
<dbReference type="GO" id="GO:0005634">
    <property type="term" value="C:nucleus"/>
    <property type="evidence" value="ECO:0007669"/>
    <property type="project" value="UniProtKB-SubCell"/>
</dbReference>
<dbReference type="SUPFAM" id="SSF54928">
    <property type="entry name" value="RNA-binding domain, RBD"/>
    <property type="match status" value="2"/>
</dbReference>
<dbReference type="PANTHER" id="PTHR23139">
    <property type="entry name" value="RNA-BINDING PROTEIN"/>
    <property type="match status" value="1"/>
</dbReference>
<evidence type="ECO:0000256" key="2">
    <source>
        <dbReference type="ARBA" id="ARBA00022664"/>
    </source>
</evidence>
<dbReference type="SMART" id="SM00360">
    <property type="entry name" value="RRM"/>
    <property type="match status" value="3"/>
</dbReference>
<evidence type="ECO:0000259" key="10">
    <source>
        <dbReference type="PROSITE" id="PS50102"/>
    </source>
</evidence>
<accession>A0AAD5TWI6</accession>
<keyword evidence="5 8" id="KW-0508">mRNA splicing</keyword>
<dbReference type="CDD" id="cd12232">
    <property type="entry name" value="RRM3_U2AF65"/>
    <property type="match status" value="1"/>
</dbReference>
<dbReference type="FunFam" id="3.30.70.330:FF:000676">
    <property type="entry name" value="U2 snRNP auxiliary factor large subunit"/>
    <property type="match status" value="1"/>
</dbReference>
<dbReference type="Proteomes" id="UP001211065">
    <property type="component" value="Unassembled WGS sequence"/>
</dbReference>
<name>A0AAD5TWI6_9FUNG</name>
<dbReference type="CDD" id="cd12231">
    <property type="entry name" value="RRM2_U2AF65"/>
    <property type="match status" value="1"/>
</dbReference>
<evidence type="ECO:0000256" key="9">
    <source>
        <dbReference type="SAM" id="MobiDB-lite"/>
    </source>
</evidence>
<feature type="domain" description="RRM" evidence="10">
    <location>
        <begin position="279"/>
        <end position="357"/>
    </location>
</feature>
<feature type="domain" description="RRM" evidence="10">
    <location>
        <begin position="171"/>
        <end position="253"/>
    </location>
</feature>
<protein>
    <recommendedName>
        <fullName evidence="8">Splicing factor U2AF subunit</fullName>
    </recommendedName>
    <alternativeName>
        <fullName evidence="8">U2 snRNP auxiliary factor large subunit</fullName>
    </alternativeName>
</protein>
<dbReference type="NCBIfam" id="TIGR01642">
    <property type="entry name" value="U2AF_lg"/>
    <property type="match status" value="1"/>
</dbReference>
<dbReference type="Gene3D" id="3.30.70.330">
    <property type="match status" value="3"/>
</dbReference>
<evidence type="ECO:0000256" key="1">
    <source>
        <dbReference type="ARBA" id="ARBA00004123"/>
    </source>
</evidence>
<comment type="subcellular location">
    <subcellularLocation>
        <location evidence="1 8">Nucleus</location>
    </subcellularLocation>
</comment>
<feature type="domain" description="RRM" evidence="10">
    <location>
        <begin position="400"/>
        <end position="490"/>
    </location>
</feature>
<dbReference type="InterPro" id="IPR003954">
    <property type="entry name" value="RRM_euk-type"/>
</dbReference>